<dbReference type="Pfam" id="PF02872">
    <property type="entry name" value="5_nucleotid_C"/>
    <property type="match status" value="1"/>
</dbReference>
<dbReference type="EMBL" id="CP014859">
    <property type="protein sequence ID" value="AOS61857.1"/>
    <property type="molecule type" value="Genomic_DNA"/>
</dbReference>
<dbReference type="RefSeq" id="WP_311734505.1">
    <property type="nucleotide sequence ID" value="NZ_CP014859.1"/>
</dbReference>
<dbReference type="AlphaFoldDB" id="A0AAC9HM54"/>
<evidence type="ECO:0000313" key="3">
    <source>
        <dbReference type="EMBL" id="AOS61857.1"/>
    </source>
</evidence>
<evidence type="ECO:0000313" key="4">
    <source>
        <dbReference type="Proteomes" id="UP000095210"/>
    </source>
</evidence>
<dbReference type="KEGG" id="ahm:TL08_05145"/>
<feature type="signal peptide" evidence="1">
    <location>
        <begin position="1"/>
        <end position="29"/>
    </location>
</feature>
<feature type="domain" description="5'-Nucleotidase C-terminal" evidence="2">
    <location>
        <begin position="390"/>
        <end position="572"/>
    </location>
</feature>
<dbReference type="GO" id="GO:0008768">
    <property type="term" value="F:UDP-sugar diphosphatase activity"/>
    <property type="evidence" value="ECO:0007669"/>
    <property type="project" value="TreeGrafter"/>
</dbReference>
<dbReference type="InterPro" id="IPR036907">
    <property type="entry name" value="5'-Nucleotdase_C_sf"/>
</dbReference>
<dbReference type="Gene3D" id="3.60.21.10">
    <property type="match status" value="1"/>
</dbReference>
<dbReference type="PRINTS" id="PR01607">
    <property type="entry name" value="APYRASEFAMLY"/>
</dbReference>
<dbReference type="SUPFAM" id="SSF56300">
    <property type="entry name" value="Metallo-dependent phosphatases"/>
    <property type="match status" value="1"/>
</dbReference>
<dbReference type="InterPro" id="IPR006179">
    <property type="entry name" value="5_nucleotidase/apyrase"/>
</dbReference>
<organism evidence="3 4">
    <name type="scientific">Actinoalloteichus hymeniacidonis</name>
    <dbReference type="NCBI Taxonomy" id="340345"/>
    <lineage>
        <taxon>Bacteria</taxon>
        <taxon>Bacillati</taxon>
        <taxon>Actinomycetota</taxon>
        <taxon>Actinomycetes</taxon>
        <taxon>Pseudonocardiales</taxon>
        <taxon>Pseudonocardiaceae</taxon>
        <taxon>Actinoalloteichus</taxon>
    </lineage>
</organism>
<dbReference type="GO" id="GO:0009166">
    <property type="term" value="P:nucleotide catabolic process"/>
    <property type="evidence" value="ECO:0007669"/>
    <property type="project" value="InterPro"/>
</dbReference>
<dbReference type="InterPro" id="IPR006146">
    <property type="entry name" value="5'-Nucleotdase_CS"/>
</dbReference>
<sequence length="618" mass="65379">MHLPRPVRNRAGRALIATSLAALTMAAVAAPASADRWRDRPAYSLTVLFTNDGESQLLGVDADIDGDGTIAPDEQRSFGGVARNKTLMDDLRRDAISGRVGPDTALRRGVLVVSGGDNYLPGPEFAASTDKGAPYYDALAFKAMRYDASAIGNHEFDFGPEVLAEFMSTFRNVTKFVGSNLDVSAEPSLTAYTENGTLVSSHVSWQAGKPVGIIGLTTPDLPSLSSPRGVEVRDDLAGIANGLAEEFEARGVDQVVLLSHLQDIDNELALAPELSGIDAIVGAGGGEILADSDVELIPGDAAEREFPLVAQDRDGRDVPVVTTTGNYKYIGRLVLHFDRQGNLLGYDDDKSEPVRVSGVGDDAVRPDRRVQRTVEEPVEEYIAGLAETTVAQSEVPLDGVRDAVRTRETNLGNLLADAIKWSGTQQAEEYGVPAPQVGIQNGGGIRNDSTIPAGAVTELNTYDVAPFANFVSVLPEVPRDTLRQLLERGVAGAPGAAGQFIQVAGLRFEYDATQVAQEIDANTGEILTPGERVRSIVLDDGTVLVADGEVVAGEPISVVTNDFSARGGDGYPLGGLDFTPVGKTYQQAFNEYLRDGLSGAISAEQYPVGGEGRITAIG</sequence>
<dbReference type="GO" id="GO:0008253">
    <property type="term" value="F:5'-nucleotidase activity"/>
    <property type="evidence" value="ECO:0007669"/>
    <property type="project" value="UniProtKB-EC"/>
</dbReference>
<feature type="chain" id="PRO_5041783978" evidence="1">
    <location>
        <begin position="30"/>
        <end position="618"/>
    </location>
</feature>
<dbReference type="GO" id="GO:0030288">
    <property type="term" value="C:outer membrane-bounded periplasmic space"/>
    <property type="evidence" value="ECO:0007669"/>
    <property type="project" value="TreeGrafter"/>
</dbReference>
<protein>
    <submittedName>
        <fullName evidence="3">5'-nucleotidase/2',3'-cyclic phosphodiesterase-like hydrolase</fullName>
        <ecNumber evidence="3">3.1.3.5</ecNumber>
    </submittedName>
</protein>
<keyword evidence="4" id="KW-1185">Reference proteome</keyword>
<evidence type="ECO:0000256" key="1">
    <source>
        <dbReference type="RuleBase" id="RU362119"/>
    </source>
</evidence>
<dbReference type="SUPFAM" id="SSF55816">
    <property type="entry name" value="5'-nucleotidase (syn. UDP-sugar hydrolase), C-terminal domain"/>
    <property type="match status" value="1"/>
</dbReference>
<dbReference type="PANTHER" id="PTHR11575">
    <property type="entry name" value="5'-NUCLEOTIDASE-RELATED"/>
    <property type="match status" value="1"/>
</dbReference>
<dbReference type="Proteomes" id="UP000095210">
    <property type="component" value="Chromosome"/>
</dbReference>
<gene>
    <name evidence="3" type="ORF">TL08_05145</name>
</gene>
<keyword evidence="1 3" id="KW-0378">Hydrolase</keyword>
<accession>A0AAC9HM54</accession>
<evidence type="ECO:0000259" key="2">
    <source>
        <dbReference type="Pfam" id="PF02872"/>
    </source>
</evidence>
<proteinExistence type="inferred from homology"/>
<name>A0AAC9HM54_9PSEU</name>
<comment type="similarity">
    <text evidence="1">Belongs to the 5'-nucleotidase family.</text>
</comment>
<keyword evidence="1" id="KW-0732">Signal</keyword>
<dbReference type="InterPro" id="IPR029052">
    <property type="entry name" value="Metallo-depent_PP-like"/>
</dbReference>
<dbReference type="GO" id="GO:0046872">
    <property type="term" value="F:metal ion binding"/>
    <property type="evidence" value="ECO:0007669"/>
    <property type="project" value="InterPro"/>
</dbReference>
<keyword evidence="1" id="KW-0547">Nucleotide-binding</keyword>
<dbReference type="PANTHER" id="PTHR11575:SF24">
    <property type="entry name" value="5'-NUCLEOTIDASE"/>
    <property type="match status" value="1"/>
</dbReference>
<dbReference type="InterPro" id="IPR008334">
    <property type="entry name" value="5'-Nucleotdase_C"/>
</dbReference>
<dbReference type="PROSITE" id="PS00786">
    <property type="entry name" value="5_NUCLEOTIDASE_2"/>
    <property type="match status" value="1"/>
</dbReference>
<dbReference type="Gene3D" id="3.90.780.10">
    <property type="entry name" value="5'-Nucleotidase, C-terminal domain"/>
    <property type="match status" value="1"/>
</dbReference>
<dbReference type="GO" id="GO:0000166">
    <property type="term" value="F:nucleotide binding"/>
    <property type="evidence" value="ECO:0007669"/>
    <property type="project" value="UniProtKB-KW"/>
</dbReference>
<reference evidence="4" key="1">
    <citation type="submission" date="2016-03" db="EMBL/GenBank/DDBJ databases">
        <title>Complete genome sequence of the type strain Actinoalloteichus hymeniacidonis DSM 45092.</title>
        <authorList>
            <person name="Schaffert L."/>
            <person name="Albersmeier A."/>
            <person name="Winkler A."/>
            <person name="Kalinowski J."/>
            <person name="Zotchev S."/>
            <person name="Ruckert C."/>
        </authorList>
    </citation>
    <scope>NUCLEOTIDE SEQUENCE [LARGE SCALE GENOMIC DNA]</scope>
    <source>
        <strain evidence="4">HPA177(T) (DSM 45092(T))</strain>
    </source>
</reference>
<dbReference type="EC" id="3.1.3.5" evidence="3"/>